<evidence type="ECO:0000256" key="17">
    <source>
        <dbReference type="PROSITE-ProRule" id="PRU00104"/>
    </source>
</evidence>
<keyword evidence="11" id="KW-0221">Differentiation</keyword>
<dbReference type="CDD" id="cd00201">
    <property type="entry name" value="WW"/>
    <property type="match status" value="3"/>
</dbReference>
<evidence type="ECO:0000313" key="23">
    <source>
        <dbReference type="Proteomes" id="UP000472262"/>
    </source>
</evidence>
<evidence type="ECO:0000256" key="11">
    <source>
        <dbReference type="ARBA" id="ARBA00022782"/>
    </source>
</evidence>
<dbReference type="InterPro" id="IPR000008">
    <property type="entry name" value="C2_dom"/>
</dbReference>
<keyword evidence="7" id="KW-0597">Phosphoprotein</keyword>
<dbReference type="SMART" id="SM00119">
    <property type="entry name" value="HECTc"/>
    <property type="match status" value="1"/>
</dbReference>
<keyword evidence="6" id="KW-0963">Cytoplasm</keyword>
<dbReference type="CDD" id="cd00078">
    <property type="entry name" value="HECTc"/>
    <property type="match status" value="1"/>
</dbReference>
<keyword evidence="10" id="KW-0967">Endosome</keyword>
<evidence type="ECO:0000259" key="20">
    <source>
        <dbReference type="PROSITE" id="PS50020"/>
    </source>
</evidence>
<dbReference type="AlphaFoldDB" id="A0A672SBF8"/>
<evidence type="ECO:0000256" key="8">
    <source>
        <dbReference type="ARBA" id="ARBA00022679"/>
    </source>
</evidence>
<evidence type="ECO:0000256" key="16">
    <source>
        <dbReference type="PIRSR" id="PIRSR001569-1"/>
    </source>
</evidence>
<feature type="compositionally biased region" description="Polar residues" evidence="18">
    <location>
        <begin position="355"/>
        <end position="364"/>
    </location>
</feature>
<evidence type="ECO:0000259" key="21">
    <source>
        <dbReference type="PROSITE" id="PS50237"/>
    </source>
</evidence>
<keyword evidence="9" id="KW-0677">Repeat</keyword>
<dbReference type="FunFam" id="2.20.70.10:FF:000017">
    <property type="entry name" value="E3 ubiquitin-protein ligase"/>
    <property type="match status" value="1"/>
</dbReference>
<feature type="domain" description="C2" evidence="19">
    <location>
        <begin position="1"/>
        <end position="136"/>
    </location>
</feature>
<dbReference type="InterPro" id="IPR035983">
    <property type="entry name" value="Hect_E3_ubiquitin_ligase"/>
</dbReference>
<keyword evidence="8 15" id="KW-0808">Transferase</keyword>
<evidence type="ECO:0000313" key="22">
    <source>
        <dbReference type="Ensembl" id="ENSSGRP00000098759.1"/>
    </source>
</evidence>
<dbReference type="Proteomes" id="UP000472262">
    <property type="component" value="Unassembled WGS sequence"/>
</dbReference>
<feature type="compositionally biased region" description="Basic and acidic residues" evidence="18">
    <location>
        <begin position="166"/>
        <end position="180"/>
    </location>
</feature>
<evidence type="ECO:0000256" key="1">
    <source>
        <dbReference type="ARBA" id="ARBA00000885"/>
    </source>
</evidence>
<feature type="domain" description="WW" evidence="20">
    <location>
        <begin position="201"/>
        <end position="234"/>
    </location>
</feature>
<dbReference type="SUPFAM" id="SSF56204">
    <property type="entry name" value="Hect, E3 ligase catalytic domain"/>
    <property type="match status" value="1"/>
</dbReference>
<evidence type="ECO:0000256" key="18">
    <source>
        <dbReference type="SAM" id="MobiDB-lite"/>
    </source>
</evidence>
<dbReference type="FunFam" id="3.90.1750.10:FF:000001">
    <property type="entry name" value="E3 ubiquitin-protein ligase NEDD4-like"/>
    <property type="match status" value="1"/>
</dbReference>
<name>A0A672SBF8_SINGR</name>
<evidence type="ECO:0000256" key="12">
    <source>
        <dbReference type="ARBA" id="ARBA00022786"/>
    </source>
</evidence>
<dbReference type="FunFam" id="3.30.2410.10:FF:000001">
    <property type="entry name" value="E3 ubiquitin-protein ligase NEDD4-like"/>
    <property type="match status" value="1"/>
</dbReference>
<keyword evidence="13" id="KW-0832">Ubl conjugation</keyword>
<proteinExistence type="predicted"/>
<comment type="catalytic activity">
    <reaction evidence="1 15">
        <text>S-ubiquitinyl-[E2 ubiquitin-conjugating enzyme]-L-cysteine + [acceptor protein]-L-lysine = [E2 ubiquitin-conjugating enzyme]-L-cysteine + N(6)-ubiquitinyl-[acceptor protein]-L-lysine.</text>
        <dbReference type="EC" id="2.3.2.26"/>
    </reaction>
</comment>
<organism evidence="22 23">
    <name type="scientific">Sinocyclocheilus grahami</name>
    <name type="common">Dianchi golden-line fish</name>
    <name type="synonym">Barbus grahami</name>
    <dbReference type="NCBI Taxonomy" id="75366"/>
    <lineage>
        <taxon>Eukaryota</taxon>
        <taxon>Metazoa</taxon>
        <taxon>Chordata</taxon>
        <taxon>Craniata</taxon>
        <taxon>Vertebrata</taxon>
        <taxon>Euteleostomi</taxon>
        <taxon>Actinopterygii</taxon>
        <taxon>Neopterygii</taxon>
        <taxon>Teleostei</taxon>
        <taxon>Ostariophysi</taxon>
        <taxon>Cypriniformes</taxon>
        <taxon>Cyprinidae</taxon>
        <taxon>Cyprininae</taxon>
        <taxon>Sinocyclocheilus</taxon>
    </lineage>
</organism>
<sequence length="937" mass="108283">MLLFHPLLENESRILRVKVIAGIDLAKKDIIGASDPYVKLSLYVTDENRELALVQTKTIKKTLNPKWNEEFYFRVCPQNHRLLFEVFDENRLAHIGHDRSKNEHFNHGQTRDDFLGQVDVPLTHLPTEDPAMERPYTFKDFLLRPRSHKSRVKGCLRLKMAYLPKDGGHEEESSEMREEAEGWEVTDSTDPGSQRPQQLLPPLPPAWEEKVDNLGRTYYVNHNNRTTQWKRPSSVDVVSETENDNHLRHINQEAHRVFRSRRHISEDLENEQLDIREIDDSWEPISEEDPTLMADGLNHSLTGPSSLAMPLSSTPEFSDEISLRLSLTPDVNGEIPGPSSAVQSHLSSRLRSSSMTDGVSDQAQPPTPTVHLLFSSSPLLHSACGVFFHSLTDSQYDTVFHSFSVKSRSPTNREIIIIGSVSFLQGANNAQIRRAVKDTFSNPQSPQPSPYSSPKSQHKANQSFLLPGWEMRIAPNGRPFFIDHNSRTTTWEDPRLKYPVHMRTKASLDPGDLGPLPPGWEERVHADGRTFYIDHNTKKTQWEDPRLQSPAITGPAVPYSREFKQKYDYFRKKLKKPADIPNRFEMKLHRNNILEESYRRIMSMKRPDSLKARLWIEFESEKGLDYGGVAREWFFLLSKEMFNPYYGLFEYSATDNYTLQINPNSGLCNEDHLSYFKFIGRVAGMAVYHGKLLDGFFIRPFYKMMLVKQITLNDMESVDSEYYNSLKWILENDPTELDLRFCIDEDNFGQTYQVDLKPSGSDMVVTNDNKKEYIDLVIQWRFVNRVQKQMNAFLEGFTELIPIDLIKIFDENELELLMCGLGDVDVNDWRQHTVYKNSYCPNHPVIQWFWKAVLLMDAEKRIRLLQFVTGTSRVPMNGFAELYGSNGPQLFTIEQWGTPDKLPRAHTCTCTVNEHTFQKANKKSLKIFFFISLILIS</sequence>
<protein>
    <recommendedName>
        <fullName evidence="15">E3 ubiquitin-protein ligase</fullName>
        <ecNumber evidence="15">2.3.2.26</ecNumber>
    </recommendedName>
</protein>
<dbReference type="GO" id="GO:0061630">
    <property type="term" value="F:ubiquitin protein ligase activity"/>
    <property type="evidence" value="ECO:0007669"/>
    <property type="project" value="UniProtKB-EC"/>
</dbReference>
<comment type="subcellular location">
    <subcellularLocation>
        <location evidence="2">Cytoplasm</location>
    </subcellularLocation>
    <subcellularLocation>
        <location evidence="4">Endosome</location>
        <location evidence="4">Multivesicular body</location>
    </subcellularLocation>
    <subcellularLocation>
        <location evidence="3">Golgi apparatus</location>
    </subcellularLocation>
</comment>
<gene>
    <name evidence="22" type="primary">LOC107584553</name>
</gene>
<evidence type="ECO:0000256" key="2">
    <source>
        <dbReference type="ARBA" id="ARBA00004496"/>
    </source>
</evidence>
<evidence type="ECO:0000256" key="3">
    <source>
        <dbReference type="ARBA" id="ARBA00004555"/>
    </source>
</evidence>
<dbReference type="PANTHER" id="PTHR11254:SF441">
    <property type="entry name" value="HECT-TYPE E3 UBIQUITIN TRANSFERASE"/>
    <property type="match status" value="1"/>
</dbReference>
<dbReference type="FunFam" id="3.90.1750.10:FF:000026">
    <property type="entry name" value="E3 ubiquitin-protein ligase HACE1"/>
    <property type="match status" value="1"/>
</dbReference>
<dbReference type="GO" id="GO:0019871">
    <property type="term" value="F:sodium channel inhibitor activity"/>
    <property type="evidence" value="ECO:0007669"/>
    <property type="project" value="TreeGrafter"/>
</dbReference>
<accession>A0A672SBF8</accession>
<feature type="region of interest" description="Disordered" evidence="18">
    <location>
        <begin position="166"/>
        <end position="205"/>
    </location>
</feature>
<dbReference type="Gene3D" id="3.90.1750.10">
    <property type="entry name" value="Hect, E3 ligase catalytic domains"/>
    <property type="match status" value="1"/>
</dbReference>
<dbReference type="FunFam" id="2.20.70.10:FF:000006">
    <property type="entry name" value="E3 ubiquitin-protein ligase NEDD4-like protein"/>
    <property type="match status" value="1"/>
</dbReference>
<keyword evidence="12 15" id="KW-0833">Ubl conjugation pathway</keyword>
<dbReference type="Pfam" id="PF00632">
    <property type="entry name" value="HECT"/>
    <property type="match status" value="1"/>
</dbReference>
<evidence type="ECO:0000256" key="7">
    <source>
        <dbReference type="ARBA" id="ARBA00022553"/>
    </source>
</evidence>
<evidence type="ECO:0000256" key="9">
    <source>
        <dbReference type="ARBA" id="ARBA00022737"/>
    </source>
</evidence>
<dbReference type="InterPro" id="IPR050409">
    <property type="entry name" value="E3_ubiq-protein_ligase"/>
</dbReference>
<feature type="domain" description="WW" evidence="20">
    <location>
        <begin position="514"/>
        <end position="547"/>
    </location>
</feature>
<dbReference type="Gene3D" id="3.30.2160.10">
    <property type="entry name" value="Hect, E3 ligase catalytic domain"/>
    <property type="match status" value="1"/>
</dbReference>
<dbReference type="Ensembl" id="ENSSGRT00000105079.1">
    <property type="protein sequence ID" value="ENSSGRP00000098759.1"/>
    <property type="gene ID" value="ENSSGRG00000049075.1"/>
</dbReference>
<feature type="region of interest" description="Disordered" evidence="18">
    <location>
        <begin position="329"/>
        <end position="366"/>
    </location>
</feature>
<dbReference type="PROSITE" id="PS50004">
    <property type="entry name" value="C2"/>
    <property type="match status" value="1"/>
</dbReference>
<dbReference type="Gene3D" id="3.30.2410.10">
    <property type="entry name" value="Hect, E3 ligase catalytic domain"/>
    <property type="match status" value="1"/>
</dbReference>
<dbReference type="Pfam" id="PF00168">
    <property type="entry name" value="C2"/>
    <property type="match status" value="1"/>
</dbReference>
<keyword evidence="14" id="KW-0333">Golgi apparatus</keyword>
<dbReference type="GO" id="GO:0048814">
    <property type="term" value="P:regulation of dendrite morphogenesis"/>
    <property type="evidence" value="ECO:0007669"/>
    <property type="project" value="TreeGrafter"/>
</dbReference>
<keyword evidence="23" id="KW-1185">Reference proteome</keyword>
<evidence type="ECO:0000256" key="10">
    <source>
        <dbReference type="ARBA" id="ARBA00022753"/>
    </source>
</evidence>
<evidence type="ECO:0000256" key="6">
    <source>
        <dbReference type="ARBA" id="ARBA00022490"/>
    </source>
</evidence>
<reference evidence="22" key="2">
    <citation type="submission" date="2025-09" db="UniProtKB">
        <authorList>
            <consortium name="Ensembl"/>
        </authorList>
    </citation>
    <scope>IDENTIFICATION</scope>
</reference>
<dbReference type="SUPFAM" id="SSF49562">
    <property type="entry name" value="C2 domain (Calcium/lipid-binding domain, CaLB)"/>
    <property type="match status" value="1"/>
</dbReference>
<dbReference type="InterPro" id="IPR035892">
    <property type="entry name" value="C2_domain_sf"/>
</dbReference>
<dbReference type="PRINTS" id="PR00360">
    <property type="entry name" value="C2DOMAIN"/>
</dbReference>
<dbReference type="Gene3D" id="2.60.40.150">
    <property type="entry name" value="C2 domain"/>
    <property type="match status" value="1"/>
</dbReference>
<dbReference type="GO" id="GO:0005771">
    <property type="term" value="C:multivesicular body"/>
    <property type="evidence" value="ECO:0007669"/>
    <property type="project" value="UniProtKB-SubCell"/>
</dbReference>
<dbReference type="GO" id="GO:0010766">
    <property type="term" value="P:negative regulation of sodium ion transport"/>
    <property type="evidence" value="ECO:0007669"/>
    <property type="project" value="UniProtKB-ARBA"/>
</dbReference>
<feature type="region of interest" description="Disordered" evidence="18">
    <location>
        <begin position="439"/>
        <end position="459"/>
    </location>
</feature>
<dbReference type="SUPFAM" id="SSF51045">
    <property type="entry name" value="WW domain"/>
    <property type="match status" value="3"/>
</dbReference>
<dbReference type="PROSITE" id="PS50237">
    <property type="entry name" value="HECT"/>
    <property type="match status" value="1"/>
</dbReference>
<feature type="domain" description="HECT" evidence="21">
    <location>
        <begin position="606"/>
        <end position="908"/>
    </location>
</feature>
<dbReference type="Gene3D" id="2.20.70.10">
    <property type="match status" value="2"/>
</dbReference>
<feature type="active site" description="Glycyl thioester intermediate" evidence="16 17">
    <location>
        <position position="908"/>
    </location>
</feature>
<evidence type="ECO:0000259" key="19">
    <source>
        <dbReference type="PROSITE" id="PS50004"/>
    </source>
</evidence>
<comment type="pathway">
    <text evidence="5 15">Protein modification; protein ubiquitination.</text>
</comment>
<feature type="domain" description="WW" evidence="20">
    <location>
        <begin position="463"/>
        <end position="496"/>
    </location>
</feature>
<dbReference type="PROSITE" id="PS50020">
    <property type="entry name" value="WW_DOMAIN_2"/>
    <property type="match status" value="3"/>
</dbReference>
<evidence type="ECO:0000256" key="4">
    <source>
        <dbReference type="ARBA" id="ARBA00004559"/>
    </source>
</evidence>
<dbReference type="EC" id="2.3.2.26" evidence="15"/>
<dbReference type="GO" id="GO:0005794">
    <property type="term" value="C:Golgi apparatus"/>
    <property type="evidence" value="ECO:0007669"/>
    <property type="project" value="UniProtKB-SubCell"/>
</dbReference>
<evidence type="ECO:0000256" key="14">
    <source>
        <dbReference type="ARBA" id="ARBA00023034"/>
    </source>
</evidence>
<dbReference type="GO" id="GO:0016567">
    <property type="term" value="P:protein ubiquitination"/>
    <property type="evidence" value="ECO:0007669"/>
    <property type="project" value="UniProtKB-UniPathway"/>
</dbReference>
<dbReference type="PROSITE" id="PS01159">
    <property type="entry name" value="WW_DOMAIN_1"/>
    <property type="match status" value="3"/>
</dbReference>
<dbReference type="InterPro" id="IPR001202">
    <property type="entry name" value="WW_dom"/>
</dbReference>
<dbReference type="FunFam" id="2.20.70.10:FF:000008">
    <property type="entry name" value="E3 ubiquitin-protein ligase NEDD4-like protein"/>
    <property type="match status" value="1"/>
</dbReference>
<dbReference type="Pfam" id="PF00397">
    <property type="entry name" value="WW"/>
    <property type="match status" value="3"/>
</dbReference>
<dbReference type="InterPro" id="IPR024928">
    <property type="entry name" value="E3_ub_ligase_SMURF1"/>
</dbReference>
<dbReference type="PIRSF" id="PIRSF001569">
    <property type="entry name" value="E3_ub_ligase_SMURF1"/>
    <property type="match status" value="1"/>
</dbReference>
<dbReference type="InterPro" id="IPR000569">
    <property type="entry name" value="HECT_dom"/>
</dbReference>
<dbReference type="FunFam" id="2.60.40.150:FF:000047">
    <property type="entry name" value="Putative E3 ubiquitin-protein ligase NEDD4-like"/>
    <property type="match status" value="1"/>
</dbReference>
<feature type="compositionally biased region" description="Low complexity" evidence="18">
    <location>
        <begin position="344"/>
        <end position="354"/>
    </location>
</feature>
<dbReference type="SMART" id="SM00239">
    <property type="entry name" value="C2"/>
    <property type="match status" value="1"/>
</dbReference>
<dbReference type="SMART" id="SM00456">
    <property type="entry name" value="WW"/>
    <property type="match status" value="3"/>
</dbReference>
<dbReference type="PANTHER" id="PTHR11254">
    <property type="entry name" value="HECT DOMAIN UBIQUITIN-PROTEIN LIGASE"/>
    <property type="match status" value="1"/>
</dbReference>
<dbReference type="FunFam" id="3.30.2160.10:FF:000001">
    <property type="entry name" value="E3 ubiquitin-protein ligase NEDD4-like"/>
    <property type="match status" value="1"/>
</dbReference>
<evidence type="ECO:0000256" key="5">
    <source>
        <dbReference type="ARBA" id="ARBA00004906"/>
    </source>
</evidence>
<dbReference type="GO" id="GO:0006811">
    <property type="term" value="P:monoatomic ion transport"/>
    <property type="evidence" value="ECO:0007669"/>
    <property type="project" value="UniProtKB-ARBA"/>
</dbReference>
<evidence type="ECO:0000256" key="13">
    <source>
        <dbReference type="ARBA" id="ARBA00022843"/>
    </source>
</evidence>
<dbReference type="UniPathway" id="UPA00143"/>
<dbReference type="CDD" id="cd04033">
    <property type="entry name" value="C2_NEDD4_NEDD4L"/>
    <property type="match status" value="1"/>
</dbReference>
<reference evidence="22" key="1">
    <citation type="submission" date="2025-08" db="UniProtKB">
        <authorList>
            <consortium name="Ensembl"/>
        </authorList>
    </citation>
    <scope>IDENTIFICATION</scope>
</reference>
<dbReference type="GO" id="GO:0006511">
    <property type="term" value="P:ubiquitin-dependent protein catabolic process"/>
    <property type="evidence" value="ECO:0007669"/>
    <property type="project" value="InterPro"/>
</dbReference>
<evidence type="ECO:0000256" key="15">
    <source>
        <dbReference type="PIRNR" id="PIRNR001569"/>
    </source>
</evidence>
<dbReference type="InterPro" id="IPR036020">
    <property type="entry name" value="WW_dom_sf"/>
</dbReference>
<dbReference type="GO" id="GO:0030154">
    <property type="term" value="P:cell differentiation"/>
    <property type="evidence" value="ECO:0007669"/>
    <property type="project" value="UniProtKB-KW"/>
</dbReference>